<protein>
    <submittedName>
        <fullName evidence="1">Uncharacterized protein</fullName>
    </submittedName>
</protein>
<evidence type="ECO:0000313" key="1">
    <source>
        <dbReference type="EMBL" id="MPN10062.1"/>
    </source>
</evidence>
<comment type="caution">
    <text evidence="1">The sequence shown here is derived from an EMBL/GenBank/DDBJ whole genome shotgun (WGS) entry which is preliminary data.</text>
</comment>
<organism evidence="1">
    <name type="scientific">bioreactor metagenome</name>
    <dbReference type="NCBI Taxonomy" id="1076179"/>
    <lineage>
        <taxon>unclassified sequences</taxon>
        <taxon>metagenomes</taxon>
        <taxon>ecological metagenomes</taxon>
    </lineage>
</organism>
<accession>A0A645F929</accession>
<reference evidence="1" key="1">
    <citation type="submission" date="2019-08" db="EMBL/GenBank/DDBJ databases">
        <authorList>
            <person name="Kucharzyk K."/>
            <person name="Murdoch R.W."/>
            <person name="Higgins S."/>
            <person name="Loffler F."/>
        </authorList>
    </citation>
    <scope>NUCLEOTIDE SEQUENCE</scope>
</reference>
<proteinExistence type="predicted"/>
<dbReference type="EMBL" id="VSSQ01056202">
    <property type="protein sequence ID" value="MPN10062.1"/>
    <property type="molecule type" value="Genomic_DNA"/>
</dbReference>
<dbReference type="AlphaFoldDB" id="A0A645F929"/>
<name>A0A645F929_9ZZZZ</name>
<gene>
    <name evidence="1" type="ORF">SDC9_157355</name>
</gene>
<sequence length="75" mass="8547">MNGAWATYDQQARIATGDNIGDGFTRLGDLRLLLLAQRKFSFQLLRGHQNLFVGNMYVVQRVFLHDGDPVLARLR</sequence>